<name>A0A5P2UCZ6_9ACTN</name>
<organism evidence="3 4">
    <name type="scientific">Streptomyces subrutilus</name>
    <dbReference type="NCBI Taxonomy" id="36818"/>
    <lineage>
        <taxon>Bacteria</taxon>
        <taxon>Bacillati</taxon>
        <taxon>Actinomycetota</taxon>
        <taxon>Actinomycetes</taxon>
        <taxon>Kitasatosporales</taxon>
        <taxon>Streptomycetaceae</taxon>
        <taxon>Streptomyces</taxon>
    </lineage>
</organism>
<keyword evidence="1" id="KW-0812">Transmembrane</keyword>
<dbReference type="EMBL" id="CP023701">
    <property type="protein sequence ID" value="QEU77143.1"/>
    <property type="molecule type" value="Genomic_DNA"/>
</dbReference>
<evidence type="ECO:0000256" key="1">
    <source>
        <dbReference type="SAM" id="Phobius"/>
    </source>
</evidence>
<dbReference type="Proteomes" id="UP000634660">
    <property type="component" value="Unassembled WGS sequence"/>
</dbReference>
<dbReference type="Proteomes" id="UP000326831">
    <property type="component" value="Chromosome"/>
</dbReference>
<reference evidence="3 4" key="2">
    <citation type="submission" date="2017-09" db="EMBL/GenBank/DDBJ databases">
        <authorList>
            <person name="Lee N."/>
            <person name="Cho B.-K."/>
        </authorList>
    </citation>
    <scope>NUCLEOTIDE SEQUENCE [LARGE SCALE GENOMIC DNA]</scope>
    <source>
        <strain evidence="3 4">ATCC 27467</strain>
    </source>
</reference>
<accession>A0A5P2UCZ6</accession>
<dbReference type="AlphaFoldDB" id="A0A5P2UCZ6"/>
<proteinExistence type="predicted"/>
<dbReference type="NCBIfam" id="NF046120">
    <property type="entry name" value="lipo_SCO0607"/>
    <property type="match status" value="1"/>
</dbReference>
<dbReference type="OrthoDB" id="4315065at2"/>
<keyword evidence="1" id="KW-1133">Transmembrane helix</keyword>
<dbReference type="EMBL" id="BMVX01000056">
    <property type="protein sequence ID" value="GGZ99898.1"/>
    <property type="molecule type" value="Genomic_DNA"/>
</dbReference>
<reference evidence="2" key="1">
    <citation type="journal article" date="2014" name="Int. J. Syst. Evol. Microbiol.">
        <title>Complete genome sequence of Corynebacterium casei LMG S-19264T (=DSM 44701T), isolated from a smear-ripened cheese.</title>
        <authorList>
            <consortium name="US DOE Joint Genome Institute (JGI-PGF)"/>
            <person name="Walter F."/>
            <person name="Albersmeier A."/>
            <person name="Kalinowski J."/>
            <person name="Ruckert C."/>
        </authorList>
    </citation>
    <scope>NUCLEOTIDE SEQUENCE</scope>
    <source>
        <strain evidence="2">JCM 4834</strain>
    </source>
</reference>
<keyword evidence="1" id="KW-0472">Membrane</keyword>
<evidence type="ECO:0000313" key="3">
    <source>
        <dbReference type="EMBL" id="QEU77143.1"/>
    </source>
</evidence>
<feature type="transmembrane region" description="Helical" evidence="1">
    <location>
        <begin position="20"/>
        <end position="43"/>
    </location>
</feature>
<evidence type="ECO:0008006" key="5">
    <source>
        <dbReference type="Google" id="ProtNLM"/>
    </source>
</evidence>
<dbReference type="RefSeq" id="WP_150516243.1">
    <property type="nucleotide sequence ID" value="NZ_BMVX01000056.1"/>
</dbReference>
<gene>
    <name evidence="3" type="ORF">CP968_01460</name>
    <name evidence="2" type="ORF">GCM10010371_68990</name>
</gene>
<protein>
    <recommendedName>
        <fullName evidence="5">Lipoprotein</fullName>
    </recommendedName>
</protein>
<evidence type="ECO:0000313" key="4">
    <source>
        <dbReference type="Proteomes" id="UP000326831"/>
    </source>
</evidence>
<reference evidence="2" key="3">
    <citation type="submission" date="2020-09" db="EMBL/GenBank/DDBJ databases">
        <authorList>
            <person name="Sun Q."/>
            <person name="Ohkuma M."/>
        </authorList>
    </citation>
    <scope>NUCLEOTIDE SEQUENCE</scope>
    <source>
        <strain evidence="2">JCM 4834</strain>
    </source>
</reference>
<dbReference type="InterPro" id="IPR058119">
    <property type="entry name" value="SCO0607-like"/>
</dbReference>
<keyword evidence="4" id="KW-1185">Reference proteome</keyword>
<evidence type="ECO:0000313" key="2">
    <source>
        <dbReference type="EMBL" id="GGZ99898.1"/>
    </source>
</evidence>
<sequence>MDTPRIDRIASALRCERVRIVAAATLVSAAAAGVLTGCAGFEYREDICSRGEYPALTVGGTGGACFSDKEEPPAGYARYPAGKVPKQVDDKWDVYWNTHTLDKEGKIISVPDAS</sequence>
<dbReference type="KEGG" id="ssub:CP968_01460"/>